<name>A0A8J4DRP1_9ACTN</name>
<dbReference type="GO" id="GO:0004016">
    <property type="term" value="F:adenylate cyclase activity"/>
    <property type="evidence" value="ECO:0007669"/>
    <property type="project" value="TreeGrafter"/>
</dbReference>
<dbReference type="InterPro" id="IPR000792">
    <property type="entry name" value="Tscrpt_reg_LuxR_C"/>
</dbReference>
<evidence type="ECO:0000313" key="4">
    <source>
        <dbReference type="EMBL" id="GIJ47874.1"/>
    </source>
</evidence>
<dbReference type="GO" id="GO:0003677">
    <property type="term" value="F:DNA binding"/>
    <property type="evidence" value="ECO:0007669"/>
    <property type="project" value="InterPro"/>
</dbReference>
<dbReference type="SUPFAM" id="SSF46894">
    <property type="entry name" value="C-terminal effector domain of the bipartite response regulators"/>
    <property type="match status" value="1"/>
</dbReference>
<organism evidence="4 5">
    <name type="scientific">Virgisporangium aliadipatigenens</name>
    <dbReference type="NCBI Taxonomy" id="741659"/>
    <lineage>
        <taxon>Bacteria</taxon>
        <taxon>Bacillati</taxon>
        <taxon>Actinomycetota</taxon>
        <taxon>Actinomycetes</taxon>
        <taxon>Micromonosporales</taxon>
        <taxon>Micromonosporaceae</taxon>
        <taxon>Virgisporangium</taxon>
    </lineage>
</organism>
<dbReference type="AlphaFoldDB" id="A0A8J4DRP1"/>
<dbReference type="SUPFAM" id="SSF48452">
    <property type="entry name" value="TPR-like"/>
    <property type="match status" value="2"/>
</dbReference>
<dbReference type="EMBL" id="BOPF01000018">
    <property type="protein sequence ID" value="GIJ47874.1"/>
    <property type="molecule type" value="Genomic_DNA"/>
</dbReference>
<dbReference type="PROSITE" id="PS00622">
    <property type="entry name" value="HTH_LUXR_1"/>
    <property type="match status" value="1"/>
</dbReference>
<dbReference type="Pfam" id="PF00196">
    <property type="entry name" value="GerE"/>
    <property type="match status" value="1"/>
</dbReference>
<reference evidence="4" key="1">
    <citation type="submission" date="2021-01" db="EMBL/GenBank/DDBJ databases">
        <title>Whole genome shotgun sequence of Virgisporangium aliadipatigenens NBRC 105644.</title>
        <authorList>
            <person name="Komaki H."/>
            <person name="Tamura T."/>
        </authorList>
    </citation>
    <scope>NUCLEOTIDE SEQUENCE</scope>
    <source>
        <strain evidence="4">NBRC 105644</strain>
    </source>
</reference>
<evidence type="ECO:0000259" key="3">
    <source>
        <dbReference type="PROSITE" id="PS50043"/>
    </source>
</evidence>
<comment type="caution">
    <text evidence="4">The sequence shown here is derived from an EMBL/GenBank/DDBJ whole genome shotgun (WGS) entry which is preliminary data.</text>
</comment>
<proteinExistence type="predicted"/>
<dbReference type="Gene3D" id="1.25.40.10">
    <property type="entry name" value="Tetratricopeptide repeat domain"/>
    <property type="match status" value="1"/>
</dbReference>
<dbReference type="InterPro" id="IPR036388">
    <property type="entry name" value="WH-like_DNA-bd_sf"/>
</dbReference>
<dbReference type="Pfam" id="PF13191">
    <property type="entry name" value="AAA_16"/>
    <property type="match status" value="1"/>
</dbReference>
<dbReference type="PANTHER" id="PTHR16305">
    <property type="entry name" value="TESTICULAR SOLUBLE ADENYLYL CYCLASE"/>
    <property type="match status" value="1"/>
</dbReference>
<dbReference type="PANTHER" id="PTHR16305:SF35">
    <property type="entry name" value="TRANSCRIPTIONAL ACTIVATOR DOMAIN"/>
    <property type="match status" value="1"/>
</dbReference>
<keyword evidence="2" id="KW-0067">ATP-binding</keyword>
<evidence type="ECO:0000313" key="5">
    <source>
        <dbReference type="Proteomes" id="UP000619260"/>
    </source>
</evidence>
<dbReference type="SMART" id="SM00421">
    <property type="entry name" value="HTH_LUXR"/>
    <property type="match status" value="1"/>
</dbReference>
<sequence>MAPDGVAPRGVEFVGRDAELQTIAATLAALRGGRAGFLQVVGEPGIGKTRLLTAVREMALAEGVQTLSGRAAEFEQMPFQVLLDALQEFGDTARLDDLVAPSAADVLRAAIPYLYRLGGGPSESEHDIDRFRLFQSLRELLLAMAERPLVLLLDDVHWADPGSIDFLDFLGRRPMPQPLLVVVAHRDRQAPPPLRYSLARNVDQGTVTRIELGPLTKAESARLIGGRAGSRRVADLYEESAGNPLYLLALERLQRGANGPVGVEAHGDRSSRLESLILGETTGLSADELAVASTAAVLGDPFSAEMLAAVVDGLAPADVERAVDGLTRRDLVRPSSYGAVFAFRHPLVRRAIYDRTAPAWRVGVHRRALDLLTAQGASASERAGHIARCVTTWSPEHVAVLCQAGHESMSTSPLTAAHWFQVALRLLPRTAELAAKRFEIGFLLARALGLGGRFAASRDLLHELLHATSARDAVNRGAAVVLCAHAEQRLGRYPEAIALLRAEVARDEQDTEARIGLCLELGLTALLANDYPAAREDISWAHAAARASGDVLGEATALAFSAFGEIWAGHTDVARTAADAASVLVDGLPDSALVGEREALCMLGWAEMLLERFDDAERHLARGRAIVRRSGQSHSLPHVLLGQCLVLMFTGRIYAALEASQEAEDAALLVGSEHLLGTVLAIRSPIQVWVSSRGEAGAALANVRRATTLFTGSAVNSWWARTALMLRGHAELTNGDPRACVDLVMRAGGTDLTLLGAPLLAQYTEILVGALVKLGDLDEASRRAEQAVAFATRLGLPGQRAHAVRARAVVQAIRGDHAGALAGFDAADALFAAAGKPVEQARTAVYSARSLAALDRLDEGVAALDRSIAQASAGGVIWVYEDLVRVRELLTGTGPAPQRRAAAASLLAALTGREREVAVLAADGRSNRQIASRLRLSERTVEAHLANVYRKLGVASRVTLAGLLARESSGEPRIA</sequence>
<feature type="domain" description="HTH luxR-type" evidence="3">
    <location>
        <begin position="903"/>
        <end position="968"/>
    </location>
</feature>
<dbReference type="CDD" id="cd06170">
    <property type="entry name" value="LuxR_C_like"/>
    <property type="match status" value="1"/>
</dbReference>
<dbReference type="GO" id="GO:0006355">
    <property type="term" value="P:regulation of DNA-templated transcription"/>
    <property type="evidence" value="ECO:0007669"/>
    <property type="project" value="InterPro"/>
</dbReference>
<protein>
    <submittedName>
        <fullName evidence="4">Transcriptional regulator</fullName>
    </submittedName>
</protein>
<dbReference type="PRINTS" id="PR00038">
    <property type="entry name" value="HTHLUXR"/>
</dbReference>
<dbReference type="InterPro" id="IPR011990">
    <property type="entry name" value="TPR-like_helical_dom_sf"/>
</dbReference>
<evidence type="ECO:0000256" key="1">
    <source>
        <dbReference type="ARBA" id="ARBA00022741"/>
    </source>
</evidence>
<dbReference type="SUPFAM" id="SSF52540">
    <property type="entry name" value="P-loop containing nucleoside triphosphate hydrolases"/>
    <property type="match status" value="1"/>
</dbReference>
<dbReference type="InterPro" id="IPR041664">
    <property type="entry name" value="AAA_16"/>
</dbReference>
<dbReference type="Gene3D" id="3.40.50.300">
    <property type="entry name" value="P-loop containing nucleotide triphosphate hydrolases"/>
    <property type="match status" value="1"/>
</dbReference>
<gene>
    <name evidence="4" type="ORF">Val02_47600</name>
</gene>
<dbReference type="PROSITE" id="PS50043">
    <property type="entry name" value="HTH_LUXR_2"/>
    <property type="match status" value="1"/>
</dbReference>
<dbReference type="Gene3D" id="1.10.10.10">
    <property type="entry name" value="Winged helix-like DNA-binding domain superfamily/Winged helix DNA-binding domain"/>
    <property type="match status" value="1"/>
</dbReference>
<dbReference type="InterPro" id="IPR016032">
    <property type="entry name" value="Sig_transdc_resp-reg_C-effctor"/>
</dbReference>
<dbReference type="GO" id="GO:0005524">
    <property type="term" value="F:ATP binding"/>
    <property type="evidence" value="ECO:0007669"/>
    <property type="project" value="UniProtKB-KW"/>
</dbReference>
<dbReference type="InterPro" id="IPR027417">
    <property type="entry name" value="P-loop_NTPase"/>
</dbReference>
<keyword evidence="5" id="KW-1185">Reference proteome</keyword>
<evidence type="ECO:0000256" key="2">
    <source>
        <dbReference type="ARBA" id="ARBA00022840"/>
    </source>
</evidence>
<dbReference type="Proteomes" id="UP000619260">
    <property type="component" value="Unassembled WGS sequence"/>
</dbReference>
<dbReference type="GO" id="GO:0005737">
    <property type="term" value="C:cytoplasm"/>
    <property type="evidence" value="ECO:0007669"/>
    <property type="project" value="TreeGrafter"/>
</dbReference>
<accession>A0A8J4DRP1</accession>
<keyword evidence="1" id="KW-0547">Nucleotide-binding</keyword>